<dbReference type="AlphaFoldDB" id="A0AAW0D9U6"/>
<dbReference type="EMBL" id="JAYKXP010000021">
    <property type="protein sequence ID" value="KAK7047246.1"/>
    <property type="molecule type" value="Genomic_DNA"/>
</dbReference>
<reference evidence="1 2" key="1">
    <citation type="submission" date="2024-01" db="EMBL/GenBank/DDBJ databases">
        <title>A draft genome for a cacao thread blight-causing isolate of Paramarasmius palmivorus.</title>
        <authorList>
            <person name="Baruah I.K."/>
            <person name="Bukari Y."/>
            <person name="Amoako-Attah I."/>
            <person name="Meinhardt L.W."/>
            <person name="Bailey B.A."/>
            <person name="Cohen S.P."/>
        </authorList>
    </citation>
    <scope>NUCLEOTIDE SEQUENCE [LARGE SCALE GENOMIC DNA]</scope>
    <source>
        <strain evidence="1 2">GH-12</strain>
    </source>
</reference>
<dbReference type="Proteomes" id="UP001383192">
    <property type="component" value="Unassembled WGS sequence"/>
</dbReference>
<evidence type="ECO:0000313" key="1">
    <source>
        <dbReference type="EMBL" id="KAK7047246.1"/>
    </source>
</evidence>
<name>A0AAW0D9U6_9AGAR</name>
<evidence type="ECO:0000313" key="2">
    <source>
        <dbReference type="Proteomes" id="UP001383192"/>
    </source>
</evidence>
<keyword evidence="2" id="KW-1185">Reference proteome</keyword>
<sequence>MCSFKNYSDMPGDQPFGFSKSFSDATQLPASPIRPPVRPRISASPVFMPVSSDGQRPPTDLILLTADFMIFYVDEGTLCRSSGNNFGGLLPVQTGTNPRRVVYLSSLLSSEVHVMLQVIYDLPFDLQNPHSVWQGLSGIRHVVRGIDLLPRYGVDLKVCAHSGSNIFKCLLTYAALYPLDIYALAAQKGLHDLAVAASSHLLSINLDTMDPAIAARIGPEYLKMLLGMLENRKSLLGKLLATEPGLHNPTKNCGFSGQGMLKAEWSRAVSSLTWNMHAGITTSQIKETFLNATAKITCRECLKARDERLRAICSEWQLAPAVTEDSRLLDYYPFRKSQPPPWW</sequence>
<comment type="caution">
    <text evidence="1">The sequence shown here is derived from an EMBL/GenBank/DDBJ whole genome shotgun (WGS) entry which is preliminary data.</text>
</comment>
<protein>
    <submittedName>
        <fullName evidence="1">Uncharacterized protein</fullName>
    </submittedName>
</protein>
<accession>A0AAW0D9U6</accession>
<organism evidence="1 2">
    <name type="scientific">Paramarasmius palmivorus</name>
    <dbReference type="NCBI Taxonomy" id="297713"/>
    <lineage>
        <taxon>Eukaryota</taxon>
        <taxon>Fungi</taxon>
        <taxon>Dikarya</taxon>
        <taxon>Basidiomycota</taxon>
        <taxon>Agaricomycotina</taxon>
        <taxon>Agaricomycetes</taxon>
        <taxon>Agaricomycetidae</taxon>
        <taxon>Agaricales</taxon>
        <taxon>Marasmiineae</taxon>
        <taxon>Marasmiaceae</taxon>
        <taxon>Paramarasmius</taxon>
    </lineage>
</organism>
<gene>
    <name evidence="1" type="ORF">VNI00_006913</name>
</gene>
<proteinExistence type="predicted"/>